<dbReference type="Proteomes" id="UP000018874">
    <property type="component" value="Unassembled WGS sequence"/>
</dbReference>
<accession>W2CTD3</accession>
<proteinExistence type="predicted"/>
<reference evidence="1 2" key="1">
    <citation type="submission" date="2013-11" db="EMBL/GenBank/DDBJ databases">
        <title>Single cell genomics of uncultured Tannerella BU063 (oral taxon 286).</title>
        <authorList>
            <person name="Beall C.J."/>
            <person name="Campbell A.G."/>
            <person name="Griffen A.L."/>
            <person name="Podar M."/>
            <person name="Leys E.J."/>
        </authorList>
    </citation>
    <scope>NUCLEOTIDE SEQUENCE [LARGE SCALE GENOMIC DNA]</scope>
    <source>
        <strain evidence="1">Cell 6/7/9</strain>
    </source>
</reference>
<evidence type="ECO:0000313" key="1">
    <source>
        <dbReference type="EMBL" id="ETK10430.1"/>
    </source>
</evidence>
<evidence type="ECO:0000313" key="2">
    <source>
        <dbReference type="Proteomes" id="UP000018874"/>
    </source>
</evidence>
<organism evidence="1 2">
    <name type="scientific">Tannerella sp. oral taxon BU063 isolate Cell 6/7/9</name>
    <dbReference type="NCBI Taxonomy" id="1411021"/>
    <lineage>
        <taxon>Bacteria</taxon>
        <taxon>Pseudomonadati</taxon>
        <taxon>Bacteroidota</taxon>
        <taxon>Bacteroidia</taxon>
        <taxon>Bacteroidales</taxon>
        <taxon>Tannerellaceae</taxon>
        <taxon>Tannerella</taxon>
    </lineage>
</organism>
<keyword evidence="2" id="KW-1185">Reference proteome</keyword>
<dbReference type="EMBL" id="AYYD01000744">
    <property type="protein sequence ID" value="ETK10430.1"/>
    <property type="molecule type" value="Genomic_DNA"/>
</dbReference>
<sequence length="63" mass="6595">MCAKPVECLFEAAQASAEAGEVCLVHDEVELHLVPGQTSLAATATPIAAKRARPIFAPTIFDS</sequence>
<protein>
    <submittedName>
        <fullName evidence="1">Uncharacterized protein</fullName>
    </submittedName>
</protein>
<dbReference type="AlphaFoldDB" id="W2CTD3"/>
<name>W2CTD3_9BACT</name>
<comment type="caution">
    <text evidence="1">The sequence shown here is derived from an EMBL/GenBank/DDBJ whole genome shotgun (WGS) entry which is preliminary data.</text>
</comment>
<gene>
    <name evidence="1" type="ORF">T231_04940</name>
</gene>